<evidence type="ECO:0000313" key="2">
    <source>
        <dbReference type="Proteomes" id="UP000838756"/>
    </source>
</evidence>
<evidence type="ECO:0000313" key="1">
    <source>
        <dbReference type="EMBL" id="CAH2235065.1"/>
    </source>
</evidence>
<accession>A0A8S4RHB5</accession>
<dbReference type="Proteomes" id="UP000838756">
    <property type="component" value="Unassembled WGS sequence"/>
</dbReference>
<keyword evidence="2" id="KW-1185">Reference proteome</keyword>
<protein>
    <submittedName>
        <fullName evidence="1">Jg14548 protein</fullName>
    </submittedName>
</protein>
<proteinExistence type="predicted"/>
<comment type="caution">
    <text evidence="1">The sequence shown here is derived from an EMBL/GenBank/DDBJ whole genome shotgun (WGS) entry which is preliminary data.</text>
</comment>
<organism evidence="1 2">
    <name type="scientific">Pararge aegeria aegeria</name>
    <dbReference type="NCBI Taxonomy" id="348720"/>
    <lineage>
        <taxon>Eukaryota</taxon>
        <taxon>Metazoa</taxon>
        <taxon>Ecdysozoa</taxon>
        <taxon>Arthropoda</taxon>
        <taxon>Hexapoda</taxon>
        <taxon>Insecta</taxon>
        <taxon>Pterygota</taxon>
        <taxon>Neoptera</taxon>
        <taxon>Endopterygota</taxon>
        <taxon>Lepidoptera</taxon>
        <taxon>Glossata</taxon>
        <taxon>Ditrysia</taxon>
        <taxon>Papilionoidea</taxon>
        <taxon>Nymphalidae</taxon>
        <taxon>Satyrinae</taxon>
        <taxon>Satyrini</taxon>
        <taxon>Parargina</taxon>
        <taxon>Pararge</taxon>
    </lineage>
</organism>
<dbReference type="OrthoDB" id="7481104at2759"/>
<dbReference type="AlphaFoldDB" id="A0A8S4RHB5"/>
<sequence length="107" mass="12295">MNNCQEIVKSTSLEDAPVSERNLRRGYIAEDLFDVEFRADQVRRQAQRKKKKKKIIIREQPTSIHCQPLPATFLRSSVQRAGGRPTLRLPIRGLNSKTSLPQWPSVL</sequence>
<reference evidence="1" key="1">
    <citation type="submission" date="2022-03" db="EMBL/GenBank/DDBJ databases">
        <authorList>
            <person name="Lindestad O."/>
        </authorList>
    </citation>
    <scope>NUCLEOTIDE SEQUENCE</scope>
</reference>
<gene>
    <name evidence="1" type="primary">jg14548</name>
    <name evidence="1" type="ORF">PAEG_LOCUS12751</name>
</gene>
<dbReference type="EMBL" id="CAKXAJ010025111">
    <property type="protein sequence ID" value="CAH2235065.1"/>
    <property type="molecule type" value="Genomic_DNA"/>
</dbReference>
<name>A0A8S4RHB5_9NEOP</name>